<name>A0A0E3LDY6_9EURY</name>
<accession>A0A0E3LDY6</accession>
<dbReference type="HOGENOM" id="CLU_079880_2_0_2"/>
<dbReference type="Gene3D" id="1.25.10.90">
    <property type="match status" value="1"/>
</dbReference>
<dbReference type="STRING" id="1434118.MSSAC_3496"/>
<dbReference type="Proteomes" id="UP000033123">
    <property type="component" value="Chromosome"/>
</dbReference>
<dbReference type="EMBL" id="CP009508">
    <property type="protein sequence ID" value="AKB38086.1"/>
    <property type="molecule type" value="Genomic_DNA"/>
</dbReference>
<dbReference type="RefSeq" id="WP_048184569.1">
    <property type="nucleotide sequence ID" value="NZ_CP009508.1"/>
</dbReference>
<organism evidence="1 2">
    <name type="scientific">Methanosarcina siciliae C2J</name>
    <dbReference type="NCBI Taxonomy" id="1434118"/>
    <lineage>
        <taxon>Archaea</taxon>
        <taxon>Methanobacteriati</taxon>
        <taxon>Methanobacteriota</taxon>
        <taxon>Stenosarchaea group</taxon>
        <taxon>Methanomicrobia</taxon>
        <taxon>Methanosarcinales</taxon>
        <taxon>Methanosarcinaceae</taxon>
        <taxon>Methanosarcina</taxon>
    </lineage>
</organism>
<dbReference type="PATRIC" id="fig|1434118.4.peg.4513"/>
<evidence type="ECO:0000313" key="2">
    <source>
        <dbReference type="Proteomes" id="UP000033123"/>
    </source>
</evidence>
<gene>
    <name evidence="1" type="ORF">MSSAC_3496</name>
</gene>
<dbReference type="KEGG" id="msj:MSSAC_3496"/>
<dbReference type="GeneID" id="24873193"/>
<dbReference type="PANTHER" id="PTHR34070:SF1">
    <property type="entry name" value="DNA ALKYLATION REPAIR PROTEIN"/>
    <property type="match status" value="1"/>
</dbReference>
<dbReference type="InterPro" id="IPR016024">
    <property type="entry name" value="ARM-type_fold"/>
</dbReference>
<protein>
    <submittedName>
        <fullName evidence="1">Putative DNA alkylation repair enzyme</fullName>
    </submittedName>
</protein>
<sequence length="241" mass="28213">MQTDIVSRVRKELIENVDEKTKNSYSRFFKEEVKCHGVRAAAVRKITKDYFKELKSAGMADKENIFALGEALLQPDYCEEAFVAFEWAYMVRAEYTEADFFVFERWVENYVNNWAKCDTLCNHAVGSFIEKFPSYIENLTLWAQSDNRWLRRASAVTLILPARKGLFLPEIFEIADLLLTDKDDLVRKGYGWMLKEASKPHLQEVFAYVMKNKKEMPRTSLRYAIEKFPPDLRAKAMEKQA</sequence>
<dbReference type="SUPFAM" id="SSF48371">
    <property type="entry name" value="ARM repeat"/>
    <property type="match status" value="1"/>
</dbReference>
<dbReference type="InterPro" id="IPR014825">
    <property type="entry name" value="DNA_alkylation"/>
</dbReference>
<dbReference type="CDD" id="cd06561">
    <property type="entry name" value="AlkD_like"/>
    <property type="match status" value="1"/>
</dbReference>
<dbReference type="PANTHER" id="PTHR34070">
    <property type="entry name" value="ARMADILLO-TYPE FOLD"/>
    <property type="match status" value="1"/>
</dbReference>
<evidence type="ECO:0000313" key="1">
    <source>
        <dbReference type="EMBL" id="AKB38086.1"/>
    </source>
</evidence>
<proteinExistence type="predicted"/>
<dbReference type="Pfam" id="PF08713">
    <property type="entry name" value="DNA_alkylation"/>
    <property type="match status" value="1"/>
</dbReference>
<reference evidence="1 2" key="1">
    <citation type="submission" date="2014-07" db="EMBL/GenBank/DDBJ databases">
        <title>Methanogenic archaea and the global carbon cycle.</title>
        <authorList>
            <person name="Henriksen J.R."/>
            <person name="Luke J."/>
            <person name="Reinhart S."/>
            <person name="Benedict M.N."/>
            <person name="Youngblut N.D."/>
            <person name="Metcalf M.E."/>
            <person name="Whitaker R.J."/>
            <person name="Metcalf W.W."/>
        </authorList>
    </citation>
    <scope>NUCLEOTIDE SEQUENCE [LARGE SCALE GENOMIC DNA]</scope>
    <source>
        <strain evidence="1 2">C2J</strain>
    </source>
</reference>
<dbReference type="AlphaFoldDB" id="A0A0E3LDY6"/>